<sequence>MNVLVIGGGGREHAIVKKINESKKVKKIYCVPGNGGISDIAECVDINVSDVDKLKRFALDNNIDLTVVGPEVPLMKGIVDEFENSGLRIFGPKRDAAAIEGSKYFTKLLLHKYNIPTARFKAFDRYDAALNFLKDIWYPVVIKADGLAQGKGVFLADNFKDAKESLDILMKEKRFGSSGDTVIIEEMLFGKEVSVLAFTDGNTIVPMVSAMDYKRIYDGDKGPNTGGMGNIAPNPYFDDKMLDVVVKTILKPVIDSLKKEGIVYKGVLYAGLILTKEGPKVLEFNARFGDPETQVVLPLLKTDLVDIIEAIIEEKLNTVKIEWEDKKAVCVVASSEGYPGEYMTGFDITGLEDVDGVFVYHAGTTKSNGKYKTSGGRVLEVTALGDTYDEARRKAYNELKKIHFDGIYFRNDIGIV</sequence>
<dbReference type="InterPro" id="IPR037123">
    <property type="entry name" value="PRibGlycinamide_synth_C_sf"/>
</dbReference>
<comment type="similarity">
    <text evidence="11 14">Belongs to the GARS family.</text>
</comment>
<dbReference type="UniPathway" id="UPA00074">
    <property type="reaction ID" value="UER00125"/>
</dbReference>
<keyword evidence="9 15" id="KW-0067">ATP-binding</keyword>
<dbReference type="InterPro" id="IPR000115">
    <property type="entry name" value="PRibGlycinamide_synth"/>
</dbReference>
<dbReference type="SUPFAM" id="SSF52440">
    <property type="entry name" value="PreATP-grasp domain"/>
    <property type="match status" value="1"/>
</dbReference>
<evidence type="ECO:0000256" key="9">
    <source>
        <dbReference type="ARBA" id="ARBA00022840"/>
    </source>
</evidence>
<dbReference type="InterPro" id="IPR011054">
    <property type="entry name" value="Rudment_hybrid_motif"/>
</dbReference>
<comment type="pathway">
    <text evidence="3 14">Purine metabolism; IMP biosynthesis via de novo pathway; N(1)-(5-phospho-D-ribosyl)glycinamide from 5-phospho-alpha-D-ribose 1-diphosphate: step 2/2.</text>
</comment>
<evidence type="ECO:0000256" key="12">
    <source>
        <dbReference type="ARBA" id="ARBA00042242"/>
    </source>
</evidence>
<dbReference type="RefSeq" id="WP_015312242.1">
    <property type="nucleotide sequence ID" value="NZ_CP016893.1"/>
</dbReference>
<dbReference type="Gene3D" id="3.90.600.10">
    <property type="entry name" value="Phosphoribosylglycinamide synthetase, C-terminal domain"/>
    <property type="match status" value="1"/>
</dbReference>
<evidence type="ECO:0000256" key="8">
    <source>
        <dbReference type="ARBA" id="ARBA00022755"/>
    </source>
</evidence>
<evidence type="ECO:0000256" key="10">
    <source>
        <dbReference type="ARBA" id="ARBA00023211"/>
    </source>
</evidence>
<evidence type="ECO:0000259" key="16">
    <source>
        <dbReference type="PROSITE" id="PS50975"/>
    </source>
</evidence>
<dbReference type="GO" id="GO:0005524">
    <property type="term" value="F:ATP binding"/>
    <property type="evidence" value="ECO:0007669"/>
    <property type="project" value="UniProtKB-UniRule"/>
</dbReference>
<keyword evidence="7 15" id="KW-0547">Nucleotide-binding</keyword>
<dbReference type="Gene3D" id="3.40.50.20">
    <property type="match status" value="1"/>
</dbReference>
<dbReference type="Pfam" id="PF02843">
    <property type="entry name" value="GARS_C"/>
    <property type="match status" value="1"/>
</dbReference>
<evidence type="ECO:0000256" key="11">
    <source>
        <dbReference type="ARBA" id="ARBA00038345"/>
    </source>
</evidence>
<dbReference type="EMBL" id="CP016893">
    <property type="protein sequence ID" value="AST56744.1"/>
    <property type="molecule type" value="Genomic_DNA"/>
</dbReference>
<dbReference type="AlphaFoldDB" id="A0A223HWR9"/>
<dbReference type="SMART" id="SM01209">
    <property type="entry name" value="GARS_A"/>
    <property type="match status" value="1"/>
</dbReference>
<dbReference type="Gene3D" id="3.30.1490.20">
    <property type="entry name" value="ATP-grasp fold, A domain"/>
    <property type="match status" value="1"/>
</dbReference>
<dbReference type="HAMAP" id="MF_00138">
    <property type="entry name" value="GARS"/>
    <property type="match status" value="1"/>
</dbReference>
<comment type="cofactor">
    <cofactor evidence="1">
        <name>Mn(2+)</name>
        <dbReference type="ChEBI" id="CHEBI:29035"/>
    </cofactor>
</comment>
<evidence type="ECO:0000256" key="1">
    <source>
        <dbReference type="ARBA" id="ARBA00001936"/>
    </source>
</evidence>
<dbReference type="InterPro" id="IPR020561">
    <property type="entry name" value="PRibGlycinamid_synth_ATP-grasp"/>
</dbReference>
<dbReference type="Proteomes" id="UP000214975">
    <property type="component" value="Chromosome"/>
</dbReference>
<dbReference type="GO" id="GO:0006189">
    <property type="term" value="P:'de novo' IMP biosynthetic process"/>
    <property type="evidence" value="ECO:0007669"/>
    <property type="project" value="UniProtKB-UniRule"/>
</dbReference>
<dbReference type="InterPro" id="IPR020559">
    <property type="entry name" value="PRibGlycinamide_synth_CS"/>
</dbReference>
<organism evidence="17 18">
    <name type="scientific">Thermoanaerobacterium thermosaccharolyticum</name>
    <name type="common">Clostridium thermosaccharolyticum</name>
    <dbReference type="NCBI Taxonomy" id="1517"/>
    <lineage>
        <taxon>Bacteria</taxon>
        <taxon>Bacillati</taxon>
        <taxon>Bacillota</taxon>
        <taxon>Clostridia</taxon>
        <taxon>Thermoanaerobacterales</taxon>
        <taxon>Thermoanaerobacteraceae</taxon>
        <taxon>Thermoanaerobacterium</taxon>
    </lineage>
</organism>
<keyword evidence="5 14" id="KW-0436">Ligase</keyword>
<dbReference type="InterPro" id="IPR020562">
    <property type="entry name" value="PRibGlycinamide_synth_N"/>
</dbReference>
<dbReference type="GO" id="GO:0046872">
    <property type="term" value="F:metal ion binding"/>
    <property type="evidence" value="ECO:0007669"/>
    <property type="project" value="UniProtKB-KW"/>
</dbReference>
<dbReference type="GO" id="GO:0004637">
    <property type="term" value="F:phosphoribosylamine-glycine ligase activity"/>
    <property type="evidence" value="ECO:0007669"/>
    <property type="project" value="UniProtKB-UniRule"/>
</dbReference>
<comment type="cofactor">
    <cofactor evidence="2">
        <name>Mg(2+)</name>
        <dbReference type="ChEBI" id="CHEBI:18420"/>
    </cofactor>
</comment>
<dbReference type="SUPFAM" id="SSF56059">
    <property type="entry name" value="Glutathione synthetase ATP-binding domain-like"/>
    <property type="match status" value="1"/>
</dbReference>
<evidence type="ECO:0000256" key="6">
    <source>
        <dbReference type="ARBA" id="ARBA00022723"/>
    </source>
</evidence>
<dbReference type="Gene3D" id="3.30.470.20">
    <property type="entry name" value="ATP-grasp fold, B domain"/>
    <property type="match status" value="1"/>
</dbReference>
<keyword evidence="10" id="KW-0464">Manganese</keyword>
<dbReference type="PANTHER" id="PTHR43472">
    <property type="entry name" value="PHOSPHORIBOSYLAMINE--GLYCINE LIGASE"/>
    <property type="match status" value="1"/>
</dbReference>
<dbReference type="InterPro" id="IPR016185">
    <property type="entry name" value="PreATP-grasp_dom_sf"/>
</dbReference>
<evidence type="ECO:0000256" key="5">
    <source>
        <dbReference type="ARBA" id="ARBA00022598"/>
    </source>
</evidence>
<evidence type="ECO:0000256" key="7">
    <source>
        <dbReference type="ARBA" id="ARBA00022741"/>
    </source>
</evidence>
<dbReference type="PANTHER" id="PTHR43472:SF1">
    <property type="entry name" value="PHOSPHORIBOSYLAMINE--GLYCINE LIGASE, CHLOROPLASTIC"/>
    <property type="match status" value="1"/>
</dbReference>
<dbReference type="InterPro" id="IPR013815">
    <property type="entry name" value="ATP_grasp_subdomain_1"/>
</dbReference>
<comment type="catalytic activity">
    <reaction evidence="14">
        <text>5-phospho-beta-D-ribosylamine + glycine + ATP = N(1)-(5-phospho-beta-D-ribosyl)glycinamide + ADP + phosphate + H(+)</text>
        <dbReference type="Rhea" id="RHEA:17453"/>
        <dbReference type="ChEBI" id="CHEBI:15378"/>
        <dbReference type="ChEBI" id="CHEBI:30616"/>
        <dbReference type="ChEBI" id="CHEBI:43474"/>
        <dbReference type="ChEBI" id="CHEBI:57305"/>
        <dbReference type="ChEBI" id="CHEBI:58681"/>
        <dbReference type="ChEBI" id="CHEBI:143788"/>
        <dbReference type="ChEBI" id="CHEBI:456216"/>
        <dbReference type="EC" id="6.3.4.13"/>
    </reaction>
</comment>
<dbReference type="NCBIfam" id="TIGR00877">
    <property type="entry name" value="purD"/>
    <property type="match status" value="1"/>
</dbReference>
<reference evidence="17 18" key="1">
    <citation type="submission" date="2016-08" db="EMBL/GenBank/DDBJ databases">
        <title>A novel genetic cassette of butanologenic Thermoanaerobacterium thermosaccharolyticum that directly convert cellulose to butanol.</title>
        <authorList>
            <person name="Li T."/>
            <person name="He J."/>
        </authorList>
    </citation>
    <scope>NUCLEOTIDE SEQUENCE [LARGE SCALE GENOMIC DNA]</scope>
    <source>
        <strain evidence="17 18">TG57</strain>
    </source>
</reference>
<accession>A0A223HWR9</accession>
<evidence type="ECO:0000256" key="2">
    <source>
        <dbReference type="ARBA" id="ARBA00001946"/>
    </source>
</evidence>
<evidence type="ECO:0000256" key="13">
    <source>
        <dbReference type="ARBA" id="ARBA00042864"/>
    </source>
</evidence>
<keyword evidence="6" id="KW-0479">Metal-binding</keyword>
<name>A0A223HWR9_THETR</name>
<dbReference type="SUPFAM" id="SSF51246">
    <property type="entry name" value="Rudiment single hybrid motif"/>
    <property type="match status" value="1"/>
</dbReference>
<dbReference type="InterPro" id="IPR020560">
    <property type="entry name" value="PRibGlycinamide_synth_C-dom"/>
</dbReference>
<evidence type="ECO:0000256" key="15">
    <source>
        <dbReference type="PROSITE-ProRule" id="PRU00409"/>
    </source>
</evidence>
<feature type="domain" description="ATP-grasp" evidence="16">
    <location>
        <begin position="107"/>
        <end position="313"/>
    </location>
</feature>
<evidence type="ECO:0000256" key="14">
    <source>
        <dbReference type="HAMAP-Rule" id="MF_00138"/>
    </source>
</evidence>
<dbReference type="InterPro" id="IPR011761">
    <property type="entry name" value="ATP-grasp"/>
</dbReference>
<dbReference type="Pfam" id="PF02844">
    <property type="entry name" value="GARS_N"/>
    <property type="match status" value="1"/>
</dbReference>
<evidence type="ECO:0000313" key="17">
    <source>
        <dbReference type="EMBL" id="AST56744.1"/>
    </source>
</evidence>
<dbReference type="SMART" id="SM01210">
    <property type="entry name" value="GARS_C"/>
    <property type="match status" value="1"/>
</dbReference>
<dbReference type="GO" id="GO:0009113">
    <property type="term" value="P:purine nucleobase biosynthetic process"/>
    <property type="evidence" value="ECO:0007669"/>
    <property type="project" value="InterPro"/>
</dbReference>
<dbReference type="Pfam" id="PF01071">
    <property type="entry name" value="GARS_A"/>
    <property type="match status" value="1"/>
</dbReference>
<dbReference type="FunFam" id="3.30.470.20:FF:000018">
    <property type="entry name" value="Trifunctional purine biosynthetic protein adenosine-3"/>
    <property type="match status" value="1"/>
</dbReference>
<dbReference type="FunFam" id="3.40.50.20:FF:000006">
    <property type="entry name" value="Phosphoribosylamine--glycine ligase, chloroplastic"/>
    <property type="match status" value="1"/>
</dbReference>
<protein>
    <recommendedName>
        <fullName evidence="4 14">Phosphoribosylamine--glycine ligase</fullName>
        <ecNumber evidence="4 14">6.3.4.13</ecNumber>
    </recommendedName>
    <alternativeName>
        <fullName evidence="14">GARS</fullName>
    </alternativeName>
    <alternativeName>
        <fullName evidence="12 14">Glycinamide ribonucleotide synthetase</fullName>
    </alternativeName>
    <alternativeName>
        <fullName evidence="13 14">Phosphoribosylglycinamide synthetase</fullName>
    </alternativeName>
</protein>
<proteinExistence type="inferred from homology"/>
<evidence type="ECO:0000256" key="4">
    <source>
        <dbReference type="ARBA" id="ARBA00013255"/>
    </source>
</evidence>
<gene>
    <name evidence="14" type="primary">purD</name>
    <name evidence="17" type="ORF">Thert_00560</name>
</gene>
<dbReference type="EC" id="6.3.4.13" evidence="4 14"/>
<evidence type="ECO:0000313" key="18">
    <source>
        <dbReference type="Proteomes" id="UP000214975"/>
    </source>
</evidence>
<keyword evidence="8 14" id="KW-0658">Purine biosynthesis</keyword>
<evidence type="ECO:0000256" key="3">
    <source>
        <dbReference type="ARBA" id="ARBA00005174"/>
    </source>
</evidence>
<dbReference type="PROSITE" id="PS00184">
    <property type="entry name" value="GARS"/>
    <property type="match status" value="1"/>
</dbReference>
<dbReference type="PROSITE" id="PS50975">
    <property type="entry name" value="ATP_GRASP"/>
    <property type="match status" value="1"/>
</dbReference>